<keyword evidence="1" id="KW-0472">Membrane</keyword>
<evidence type="ECO:0000313" key="3">
    <source>
        <dbReference type="Proteomes" id="UP001326110"/>
    </source>
</evidence>
<dbReference type="EMBL" id="CP140152">
    <property type="protein sequence ID" value="WQH06989.1"/>
    <property type="molecule type" value="Genomic_DNA"/>
</dbReference>
<accession>A0ABZ0Y4L4</accession>
<dbReference type="Proteomes" id="UP001326110">
    <property type="component" value="Chromosome"/>
</dbReference>
<keyword evidence="1" id="KW-0812">Transmembrane</keyword>
<protein>
    <recommendedName>
        <fullName evidence="4">DUF3592 domain-containing protein</fullName>
    </recommendedName>
</protein>
<evidence type="ECO:0000256" key="1">
    <source>
        <dbReference type="SAM" id="Phobius"/>
    </source>
</evidence>
<feature type="transmembrane region" description="Helical" evidence="1">
    <location>
        <begin position="21"/>
        <end position="48"/>
    </location>
</feature>
<dbReference type="GeneID" id="43162797"/>
<sequence length="202" mass="21337">MKPDSSRQPSPPRHIIRTVGSAIGLAIFNLFMVIPAAVYASLLLAVYLSAFSFYIGGVAVTASGLSGQNELALQGPIRQVMALTNSRFDTRAEEEEAMGWKVAITGRGIQVFRDADAGGAGNDAATGSRNARIWDRAEAVATGDMTITTDFDGGARTTQTLIGLGLVLGGIGLCLVCIVLTRYTVVGMRRYAAMNVSLLRGH</sequence>
<reference evidence="2 3" key="1">
    <citation type="submission" date="2023-11" db="EMBL/GenBank/DDBJ databases">
        <title>MicrobeMod: A computational toolkit for identifying prokaryotic methylation and restriction-modification with nanopore sequencing.</title>
        <authorList>
            <person name="Crits-Christoph A."/>
            <person name="Kang S.C."/>
            <person name="Lee H."/>
            <person name="Ostrov N."/>
        </authorList>
    </citation>
    <scope>NUCLEOTIDE SEQUENCE [LARGE SCALE GENOMIC DNA]</scope>
    <source>
        <strain evidence="2 3">ATCC 25935</strain>
    </source>
</reference>
<proteinExistence type="predicted"/>
<feature type="transmembrane region" description="Helical" evidence="1">
    <location>
        <begin position="161"/>
        <end position="181"/>
    </location>
</feature>
<gene>
    <name evidence="2" type="ORF">SR858_11830</name>
</gene>
<name>A0ABZ0Y4L4_9BURK</name>
<dbReference type="RefSeq" id="WP_154819807.1">
    <property type="nucleotide sequence ID" value="NZ_CP140152.1"/>
</dbReference>
<keyword evidence="3" id="KW-1185">Reference proteome</keyword>
<evidence type="ECO:0000313" key="2">
    <source>
        <dbReference type="EMBL" id="WQH06989.1"/>
    </source>
</evidence>
<keyword evidence="1" id="KW-1133">Transmembrane helix</keyword>
<evidence type="ECO:0008006" key="4">
    <source>
        <dbReference type="Google" id="ProtNLM"/>
    </source>
</evidence>
<organism evidence="2 3">
    <name type="scientific">Duganella zoogloeoides</name>
    <dbReference type="NCBI Taxonomy" id="75659"/>
    <lineage>
        <taxon>Bacteria</taxon>
        <taxon>Pseudomonadati</taxon>
        <taxon>Pseudomonadota</taxon>
        <taxon>Betaproteobacteria</taxon>
        <taxon>Burkholderiales</taxon>
        <taxon>Oxalobacteraceae</taxon>
        <taxon>Telluria group</taxon>
        <taxon>Duganella</taxon>
    </lineage>
</organism>